<keyword evidence="3" id="KW-1185">Reference proteome</keyword>
<protein>
    <submittedName>
        <fullName evidence="2">Competence protein CoiA family protein</fullName>
    </submittedName>
</protein>
<dbReference type="Proteomes" id="UP001210231">
    <property type="component" value="Unassembled WGS sequence"/>
</dbReference>
<gene>
    <name evidence="2" type="ORF">O3P16_03335</name>
</gene>
<dbReference type="InterPro" id="IPR057253">
    <property type="entry name" value="CoiA-like_N"/>
</dbReference>
<organism evidence="2 3">
    <name type="scientific">Polluticaenibacter yanchengensis</name>
    <dbReference type="NCBI Taxonomy" id="3014562"/>
    <lineage>
        <taxon>Bacteria</taxon>
        <taxon>Pseudomonadati</taxon>
        <taxon>Bacteroidota</taxon>
        <taxon>Chitinophagia</taxon>
        <taxon>Chitinophagales</taxon>
        <taxon>Chitinophagaceae</taxon>
        <taxon>Polluticaenibacter</taxon>
    </lineage>
</organism>
<name>A0ABT4UGV0_9BACT</name>
<evidence type="ECO:0000259" key="1">
    <source>
        <dbReference type="Pfam" id="PF25164"/>
    </source>
</evidence>
<evidence type="ECO:0000313" key="2">
    <source>
        <dbReference type="EMBL" id="MDA3613829.1"/>
    </source>
</evidence>
<sequence length="62" mass="7763">MRTCPNYRSTLIAKYGDIKIDHWAHKSLRKCNTWWENETLWHRQWKGHFVTNWQEYIIKDEV</sequence>
<accession>A0ABT4UGV0</accession>
<comment type="caution">
    <text evidence="2">The sequence shown here is derived from an EMBL/GenBank/DDBJ whole genome shotgun (WGS) entry which is preliminary data.</text>
</comment>
<feature type="domain" description="Competence protein CoiA-like N-terminal" evidence="1">
    <location>
        <begin position="4"/>
        <end position="32"/>
    </location>
</feature>
<proteinExistence type="predicted"/>
<dbReference type="EMBL" id="JAQGEF010000003">
    <property type="protein sequence ID" value="MDA3613829.1"/>
    <property type="molecule type" value="Genomic_DNA"/>
</dbReference>
<reference evidence="2 3" key="1">
    <citation type="submission" date="2022-12" db="EMBL/GenBank/DDBJ databases">
        <title>Chitinophagaceae gen. sp. nov., a new member of the family Chitinophagaceae, isolated from soil in a chemical factory.</title>
        <authorList>
            <person name="Ke Z."/>
        </authorList>
    </citation>
    <scope>NUCLEOTIDE SEQUENCE [LARGE SCALE GENOMIC DNA]</scope>
    <source>
        <strain evidence="2 3">LY-5</strain>
    </source>
</reference>
<evidence type="ECO:0000313" key="3">
    <source>
        <dbReference type="Proteomes" id="UP001210231"/>
    </source>
</evidence>
<dbReference type="RefSeq" id="WP_407030159.1">
    <property type="nucleotide sequence ID" value="NZ_JAQGEF010000003.1"/>
</dbReference>
<dbReference type="Pfam" id="PF25164">
    <property type="entry name" value="CoiA_N"/>
    <property type="match status" value="1"/>
</dbReference>